<evidence type="ECO:0000313" key="1">
    <source>
        <dbReference type="EMBL" id="GIY08422.1"/>
    </source>
</evidence>
<evidence type="ECO:0000313" key="2">
    <source>
        <dbReference type="Proteomes" id="UP001054945"/>
    </source>
</evidence>
<feature type="non-terminal residue" evidence="1">
    <location>
        <position position="1"/>
    </location>
</feature>
<proteinExistence type="predicted"/>
<protein>
    <submittedName>
        <fullName evidence="1">Uncharacterized protein</fullName>
    </submittedName>
</protein>
<dbReference type="Proteomes" id="UP001054945">
    <property type="component" value="Unassembled WGS sequence"/>
</dbReference>
<accession>A0AAV4QGJ0</accession>
<dbReference type="EMBL" id="BPLR01006245">
    <property type="protein sequence ID" value="GIY08422.1"/>
    <property type="molecule type" value="Genomic_DNA"/>
</dbReference>
<comment type="caution">
    <text evidence="1">The sequence shown here is derived from an EMBL/GenBank/DDBJ whole genome shotgun (WGS) entry which is preliminary data.</text>
</comment>
<sequence length="96" mass="10902">LPSKVFPSYLSSDFLSWTSQTGPHQVHEGCSSQWLSGGTQNLEDMQNDEHISDLTDEQLLYVKRHMAGEEKAPTVQPFIRTVTTVGWNFIKKIMGY</sequence>
<keyword evidence="2" id="KW-1185">Reference proteome</keyword>
<dbReference type="AlphaFoldDB" id="A0AAV4QGJ0"/>
<name>A0AAV4QGJ0_CAEEX</name>
<organism evidence="1 2">
    <name type="scientific">Caerostris extrusa</name>
    <name type="common">Bark spider</name>
    <name type="synonym">Caerostris bankana</name>
    <dbReference type="NCBI Taxonomy" id="172846"/>
    <lineage>
        <taxon>Eukaryota</taxon>
        <taxon>Metazoa</taxon>
        <taxon>Ecdysozoa</taxon>
        <taxon>Arthropoda</taxon>
        <taxon>Chelicerata</taxon>
        <taxon>Arachnida</taxon>
        <taxon>Araneae</taxon>
        <taxon>Araneomorphae</taxon>
        <taxon>Entelegynae</taxon>
        <taxon>Araneoidea</taxon>
        <taxon>Araneidae</taxon>
        <taxon>Caerostris</taxon>
    </lineage>
</organism>
<reference evidence="1 2" key="1">
    <citation type="submission" date="2021-06" db="EMBL/GenBank/DDBJ databases">
        <title>Caerostris extrusa draft genome.</title>
        <authorList>
            <person name="Kono N."/>
            <person name="Arakawa K."/>
        </authorList>
    </citation>
    <scope>NUCLEOTIDE SEQUENCE [LARGE SCALE GENOMIC DNA]</scope>
</reference>
<gene>
    <name evidence="1" type="ORF">CEXT_694621</name>
</gene>